<reference evidence="1" key="2">
    <citation type="journal article" date="2015" name="Data Brief">
        <title>Shoot transcriptome of the giant reed, Arundo donax.</title>
        <authorList>
            <person name="Barrero R.A."/>
            <person name="Guerrero F.D."/>
            <person name="Moolhuijzen P."/>
            <person name="Goolsby J.A."/>
            <person name="Tidwell J."/>
            <person name="Bellgard S.E."/>
            <person name="Bellgard M.I."/>
        </authorList>
    </citation>
    <scope>NUCLEOTIDE SEQUENCE</scope>
    <source>
        <tissue evidence="1">Shoot tissue taken approximately 20 cm above the soil surface</tissue>
    </source>
</reference>
<reference evidence="1" key="1">
    <citation type="submission" date="2014-09" db="EMBL/GenBank/DDBJ databases">
        <authorList>
            <person name="Magalhaes I.L.F."/>
            <person name="Oliveira U."/>
            <person name="Santos F.R."/>
            <person name="Vidigal T.H.D.A."/>
            <person name="Brescovit A.D."/>
            <person name="Santos A.J."/>
        </authorList>
    </citation>
    <scope>NUCLEOTIDE SEQUENCE</scope>
    <source>
        <tissue evidence="1">Shoot tissue taken approximately 20 cm above the soil surface</tissue>
    </source>
</reference>
<evidence type="ECO:0000313" key="1">
    <source>
        <dbReference type="EMBL" id="JAD49794.1"/>
    </source>
</evidence>
<proteinExistence type="predicted"/>
<name>A0A0A9ADS5_ARUDO</name>
<accession>A0A0A9ADS5</accession>
<organism evidence="1">
    <name type="scientific">Arundo donax</name>
    <name type="common">Giant reed</name>
    <name type="synonym">Donax arundinaceus</name>
    <dbReference type="NCBI Taxonomy" id="35708"/>
    <lineage>
        <taxon>Eukaryota</taxon>
        <taxon>Viridiplantae</taxon>
        <taxon>Streptophyta</taxon>
        <taxon>Embryophyta</taxon>
        <taxon>Tracheophyta</taxon>
        <taxon>Spermatophyta</taxon>
        <taxon>Magnoliopsida</taxon>
        <taxon>Liliopsida</taxon>
        <taxon>Poales</taxon>
        <taxon>Poaceae</taxon>
        <taxon>PACMAD clade</taxon>
        <taxon>Arundinoideae</taxon>
        <taxon>Arundineae</taxon>
        <taxon>Arundo</taxon>
    </lineage>
</organism>
<dbReference type="EMBL" id="GBRH01248101">
    <property type="protein sequence ID" value="JAD49794.1"/>
    <property type="molecule type" value="Transcribed_RNA"/>
</dbReference>
<sequence length="30" mass="3595">MSIYKCPYMWSTLVIFLVVCCRQVRRISQA</sequence>
<protein>
    <submittedName>
        <fullName evidence="1">Uncharacterized protein</fullName>
    </submittedName>
</protein>
<dbReference type="AlphaFoldDB" id="A0A0A9ADS5"/>